<keyword evidence="3" id="KW-1185">Reference proteome</keyword>
<sequence length="201" mass="22941">MYLGAATNNKAETALGFFLEAVEKHGVPSRVRADQGVENVDIARWMFTVQGCGRGSFISGKSVHNQRVERLWKDVWMSVSILYYDVLHNLEESGSLDPSNTIHLFCAHYVFVPRLQRDLDTFTDAWNDHSIRTEQNLPPISYGTYPLEEQNTGVVVSQVECLLSEYEMARLRTTINPVSQSRDFGQDIYLSVFNFVQQLLE</sequence>
<dbReference type="EMBL" id="JAFHDT010000004">
    <property type="protein sequence ID" value="KAI7810861.1"/>
    <property type="molecule type" value="Genomic_DNA"/>
</dbReference>
<evidence type="ECO:0000313" key="2">
    <source>
        <dbReference type="EMBL" id="KAI7810861.1"/>
    </source>
</evidence>
<dbReference type="Proteomes" id="UP001059041">
    <property type="component" value="Linkage Group LG4"/>
</dbReference>
<dbReference type="PANTHER" id="PTHR46791">
    <property type="entry name" value="EXPRESSED PROTEIN"/>
    <property type="match status" value="1"/>
</dbReference>
<dbReference type="PANTHER" id="PTHR46791:SF11">
    <property type="entry name" value="INTEGRASE CATALYTIC DOMAIN-CONTAINING PROTEIN"/>
    <property type="match status" value="1"/>
</dbReference>
<comment type="caution">
    <text evidence="2">The sequence shown here is derived from an EMBL/GenBank/DDBJ whole genome shotgun (WGS) entry which is preliminary data.</text>
</comment>
<gene>
    <name evidence="2" type="ORF">IRJ41_007441</name>
</gene>
<feature type="domain" description="Integrase core" evidence="1">
    <location>
        <begin position="1"/>
        <end position="140"/>
    </location>
</feature>
<reference evidence="2" key="1">
    <citation type="submission" date="2021-02" db="EMBL/GenBank/DDBJ databases">
        <title>Comparative genomics reveals that relaxation of natural selection precedes convergent phenotypic evolution of cavefish.</title>
        <authorList>
            <person name="Peng Z."/>
        </authorList>
    </citation>
    <scope>NUCLEOTIDE SEQUENCE</scope>
    <source>
        <tissue evidence="2">Muscle</tissue>
    </source>
</reference>
<accession>A0A9W7WYW6</accession>
<dbReference type="AlphaFoldDB" id="A0A9W7WYW6"/>
<proteinExistence type="predicted"/>
<evidence type="ECO:0000313" key="3">
    <source>
        <dbReference type="Proteomes" id="UP001059041"/>
    </source>
</evidence>
<dbReference type="InterPro" id="IPR058913">
    <property type="entry name" value="Integrase_dom_put"/>
</dbReference>
<evidence type="ECO:0000259" key="1">
    <source>
        <dbReference type="Pfam" id="PF24764"/>
    </source>
</evidence>
<dbReference type="Pfam" id="PF24764">
    <property type="entry name" value="rva_4"/>
    <property type="match status" value="1"/>
</dbReference>
<organism evidence="2 3">
    <name type="scientific">Triplophysa rosa</name>
    <name type="common">Cave loach</name>
    <dbReference type="NCBI Taxonomy" id="992332"/>
    <lineage>
        <taxon>Eukaryota</taxon>
        <taxon>Metazoa</taxon>
        <taxon>Chordata</taxon>
        <taxon>Craniata</taxon>
        <taxon>Vertebrata</taxon>
        <taxon>Euteleostomi</taxon>
        <taxon>Actinopterygii</taxon>
        <taxon>Neopterygii</taxon>
        <taxon>Teleostei</taxon>
        <taxon>Ostariophysi</taxon>
        <taxon>Cypriniformes</taxon>
        <taxon>Nemacheilidae</taxon>
        <taxon>Triplophysa</taxon>
    </lineage>
</organism>
<protein>
    <recommendedName>
        <fullName evidence="1">Integrase core domain-containing protein</fullName>
    </recommendedName>
</protein>
<name>A0A9W7WYW6_TRIRA</name>